<keyword evidence="6" id="KW-0479">Metal-binding</keyword>
<evidence type="ECO:0000256" key="6">
    <source>
        <dbReference type="ARBA" id="ARBA00022723"/>
    </source>
</evidence>
<gene>
    <name evidence="13" type="ORF">AAG570_002375</name>
</gene>
<organism evidence="13 14">
    <name type="scientific">Ranatra chinensis</name>
    <dbReference type="NCBI Taxonomy" id="642074"/>
    <lineage>
        <taxon>Eukaryota</taxon>
        <taxon>Metazoa</taxon>
        <taxon>Ecdysozoa</taxon>
        <taxon>Arthropoda</taxon>
        <taxon>Hexapoda</taxon>
        <taxon>Insecta</taxon>
        <taxon>Pterygota</taxon>
        <taxon>Neoptera</taxon>
        <taxon>Paraneoptera</taxon>
        <taxon>Hemiptera</taxon>
        <taxon>Heteroptera</taxon>
        <taxon>Panheteroptera</taxon>
        <taxon>Nepomorpha</taxon>
        <taxon>Nepidae</taxon>
        <taxon>Ranatrinae</taxon>
        <taxon>Ranatra</taxon>
    </lineage>
</organism>
<comment type="caution">
    <text evidence="13">The sequence shown here is derived from an EMBL/GenBank/DDBJ whole genome shotgun (WGS) entry which is preliminary data.</text>
</comment>
<keyword evidence="5" id="KW-0349">Heme</keyword>
<evidence type="ECO:0000313" key="13">
    <source>
        <dbReference type="EMBL" id="KAL1123289.1"/>
    </source>
</evidence>
<comment type="subcellular location">
    <subcellularLocation>
        <location evidence="3">Endoplasmic reticulum membrane</location>
        <topology evidence="3">Peripheral membrane protein</topology>
    </subcellularLocation>
    <subcellularLocation>
        <location evidence="2">Microsome membrane</location>
        <topology evidence="2">Peripheral membrane protein</topology>
    </subcellularLocation>
</comment>
<evidence type="ECO:0000256" key="3">
    <source>
        <dbReference type="ARBA" id="ARBA00004406"/>
    </source>
</evidence>
<comment type="cofactor">
    <cofactor evidence="1">
        <name>heme</name>
        <dbReference type="ChEBI" id="CHEBI:30413"/>
    </cofactor>
</comment>
<dbReference type="PANTHER" id="PTHR24291">
    <property type="entry name" value="CYTOCHROME P450 FAMILY 4"/>
    <property type="match status" value="1"/>
</dbReference>
<dbReference type="SUPFAM" id="SSF48264">
    <property type="entry name" value="Cytochrome P450"/>
    <property type="match status" value="1"/>
</dbReference>
<dbReference type="Pfam" id="PF00067">
    <property type="entry name" value="p450"/>
    <property type="match status" value="1"/>
</dbReference>
<evidence type="ECO:0000256" key="5">
    <source>
        <dbReference type="ARBA" id="ARBA00022617"/>
    </source>
</evidence>
<evidence type="ECO:0000256" key="7">
    <source>
        <dbReference type="ARBA" id="ARBA00022824"/>
    </source>
</evidence>
<evidence type="ECO:0000313" key="14">
    <source>
        <dbReference type="Proteomes" id="UP001558652"/>
    </source>
</evidence>
<dbReference type="Gene3D" id="1.10.630.10">
    <property type="entry name" value="Cytochrome P450"/>
    <property type="match status" value="1"/>
</dbReference>
<evidence type="ECO:0000256" key="8">
    <source>
        <dbReference type="ARBA" id="ARBA00022848"/>
    </source>
</evidence>
<evidence type="ECO:0000256" key="10">
    <source>
        <dbReference type="ARBA" id="ARBA00023004"/>
    </source>
</evidence>
<keyword evidence="12" id="KW-0472">Membrane</keyword>
<keyword evidence="11" id="KW-0503">Monooxygenase</keyword>
<proteinExistence type="inferred from homology"/>
<sequence>MAVQAPKNVLPEQEAGDDGNSNLPSFCISLYWSNKCSTYSNLDPEICNLALPKKETLTESRVLSQKSFVHVSMPPGKKWHSRRKMLTPAFHFRILEDSLQTFNRSSKVLVHKLLQANEEPVNIEDHIRLCTLTALCG</sequence>
<keyword evidence="8" id="KW-0492">Microsome</keyword>
<dbReference type="GO" id="GO:0004497">
    <property type="term" value="F:monooxygenase activity"/>
    <property type="evidence" value="ECO:0007669"/>
    <property type="project" value="UniProtKB-KW"/>
</dbReference>
<protein>
    <recommendedName>
        <fullName evidence="15">Cytochrome P450</fullName>
    </recommendedName>
</protein>
<keyword evidence="7" id="KW-0256">Endoplasmic reticulum</keyword>
<evidence type="ECO:0000256" key="2">
    <source>
        <dbReference type="ARBA" id="ARBA00004174"/>
    </source>
</evidence>
<keyword evidence="10" id="KW-0408">Iron</keyword>
<dbReference type="PANTHER" id="PTHR24291:SF189">
    <property type="entry name" value="CYTOCHROME P450 4C3-RELATED"/>
    <property type="match status" value="1"/>
</dbReference>
<dbReference type="InterPro" id="IPR050196">
    <property type="entry name" value="Cytochrome_P450_Monoox"/>
</dbReference>
<dbReference type="EMBL" id="JBFDAA010000012">
    <property type="protein sequence ID" value="KAL1123289.1"/>
    <property type="molecule type" value="Genomic_DNA"/>
</dbReference>
<dbReference type="InterPro" id="IPR036396">
    <property type="entry name" value="Cyt_P450_sf"/>
</dbReference>
<keyword evidence="14" id="KW-1185">Reference proteome</keyword>
<evidence type="ECO:0008006" key="15">
    <source>
        <dbReference type="Google" id="ProtNLM"/>
    </source>
</evidence>
<dbReference type="GO" id="GO:0046872">
    <property type="term" value="F:metal ion binding"/>
    <property type="evidence" value="ECO:0007669"/>
    <property type="project" value="UniProtKB-KW"/>
</dbReference>
<accession>A0ABD0Y9E0</accession>
<comment type="similarity">
    <text evidence="4">Belongs to the cytochrome P450 family.</text>
</comment>
<dbReference type="AlphaFoldDB" id="A0ABD0Y9E0"/>
<keyword evidence="9" id="KW-0560">Oxidoreductase</keyword>
<dbReference type="InterPro" id="IPR001128">
    <property type="entry name" value="Cyt_P450"/>
</dbReference>
<evidence type="ECO:0000256" key="12">
    <source>
        <dbReference type="ARBA" id="ARBA00023136"/>
    </source>
</evidence>
<name>A0ABD0Y9E0_9HEMI</name>
<evidence type="ECO:0000256" key="1">
    <source>
        <dbReference type="ARBA" id="ARBA00001971"/>
    </source>
</evidence>
<evidence type="ECO:0000256" key="11">
    <source>
        <dbReference type="ARBA" id="ARBA00023033"/>
    </source>
</evidence>
<reference evidence="13 14" key="1">
    <citation type="submission" date="2024-07" db="EMBL/GenBank/DDBJ databases">
        <title>Chromosome-level genome assembly of the water stick insect Ranatra chinensis (Heteroptera: Nepidae).</title>
        <authorList>
            <person name="Liu X."/>
        </authorList>
    </citation>
    <scope>NUCLEOTIDE SEQUENCE [LARGE SCALE GENOMIC DNA]</scope>
    <source>
        <strain evidence="13">Cailab_2021Rc</strain>
        <tissue evidence="13">Muscle</tissue>
    </source>
</reference>
<evidence type="ECO:0000256" key="4">
    <source>
        <dbReference type="ARBA" id="ARBA00010617"/>
    </source>
</evidence>
<dbReference type="Proteomes" id="UP001558652">
    <property type="component" value="Unassembled WGS sequence"/>
</dbReference>
<dbReference type="GO" id="GO:0005789">
    <property type="term" value="C:endoplasmic reticulum membrane"/>
    <property type="evidence" value="ECO:0007669"/>
    <property type="project" value="UniProtKB-SubCell"/>
</dbReference>
<evidence type="ECO:0000256" key="9">
    <source>
        <dbReference type="ARBA" id="ARBA00023002"/>
    </source>
</evidence>